<dbReference type="InterPro" id="IPR002123">
    <property type="entry name" value="Plipid/glycerol_acylTrfase"/>
</dbReference>
<reference evidence="6 7" key="1">
    <citation type="submission" date="2019-11" db="EMBL/GenBank/DDBJ databases">
        <authorList>
            <person name="Zhang X.Y."/>
        </authorList>
    </citation>
    <scope>NUCLEOTIDE SEQUENCE [LARGE SCALE GENOMIC DNA]</scope>
    <source>
        <strain evidence="6 7">C176</strain>
    </source>
</reference>
<proteinExistence type="predicted"/>
<dbReference type="SMART" id="SM00563">
    <property type="entry name" value="PlsC"/>
    <property type="match status" value="1"/>
</dbReference>
<evidence type="ECO:0000256" key="1">
    <source>
        <dbReference type="ARBA" id="ARBA00005189"/>
    </source>
</evidence>
<keyword evidence="3 6" id="KW-0012">Acyltransferase</keyword>
<evidence type="ECO:0000259" key="5">
    <source>
        <dbReference type="SMART" id="SM00563"/>
    </source>
</evidence>
<dbReference type="PANTHER" id="PTHR10434">
    <property type="entry name" value="1-ACYL-SN-GLYCEROL-3-PHOSPHATE ACYLTRANSFERASE"/>
    <property type="match status" value="1"/>
</dbReference>
<dbReference type="RefSeq" id="WP_153719444.1">
    <property type="nucleotide sequence ID" value="NZ_WJPP01000003.1"/>
</dbReference>
<dbReference type="CDD" id="cd07989">
    <property type="entry name" value="LPLAT_AGPAT-like"/>
    <property type="match status" value="1"/>
</dbReference>
<dbReference type="Pfam" id="PF01553">
    <property type="entry name" value="Acyltransferase"/>
    <property type="match status" value="1"/>
</dbReference>
<gene>
    <name evidence="6" type="ORF">GH984_06735</name>
</gene>
<evidence type="ECO:0000256" key="3">
    <source>
        <dbReference type="ARBA" id="ARBA00023315"/>
    </source>
</evidence>
<evidence type="ECO:0000313" key="6">
    <source>
        <dbReference type="EMBL" id="MRH78400.1"/>
    </source>
</evidence>
<comment type="pathway">
    <text evidence="1">Lipid metabolism.</text>
</comment>
<comment type="caution">
    <text evidence="6">The sequence shown here is derived from an EMBL/GenBank/DDBJ whole genome shotgun (WGS) entry which is preliminary data.</text>
</comment>
<name>A0A6N7QS27_9GAMM</name>
<accession>A0A6N7QS27</accession>
<evidence type="ECO:0000256" key="4">
    <source>
        <dbReference type="SAM" id="Phobius"/>
    </source>
</evidence>
<keyword evidence="4" id="KW-0472">Membrane</keyword>
<keyword evidence="7" id="KW-1185">Reference proteome</keyword>
<dbReference type="EMBL" id="WJPP01000003">
    <property type="protein sequence ID" value="MRH78400.1"/>
    <property type="molecule type" value="Genomic_DNA"/>
</dbReference>
<protein>
    <submittedName>
        <fullName evidence="6">1-acyl-sn-glycerol-3-phosphate acyltransferase</fullName>
    </submittedName>
</protein>
<dbReference type="GO" id="GO:0006654">
    <property type="term" value="P:phosphatidic acid biosynthetic process"/>
    <property type="evidence" value="ECO:0007669"/>
    <property type="project" value="TreeGrafter"/>
</dbReference>
<keyword evidence="2 6" id="KW-0808">Transferase</keyword>
<feature type="transmembrane region" description="Helical" evidence="4">
    <location>
        <begin position="20"/>
        <end position="42"/>
    </location>
</feature>
<evidence type="ECO:0000256" key="2">
    <source>
        <dbReference type="ARBA" id="ARBA00022679"/>
    </source>
</evidence>
<keyword evidence="4" id="KW-0812">Transmembrane</keyword>
<evidence type="ECO:0000313" key="7">
    <source>
        <dbReference type="Proteomes" id="UP000433788"/>
    </source>
</evidence>
<dbReference type="AlphaFoldDB" id="A0A6N7QS27"/>
<dbReference type="Proteomes" id="UP000433788">
    <property type="component" value="Unassembled WGS sequence"/>
</dbReference>
<organism evidence="6 7">
    <name type="scientific">Spiribacter salilacus</name>
    <dbReference type="NCBI Taxonomy" id="2664894"/>
    <lineage>
        <taxon>Bacteria</taxon>
        <taxon>Pseudomonadati</taxon>
        <taxon>Pseudomonadota</taxon>
        <taxon>Gammaproteobacteria</taxon>
        <taxon>Chromatiales</taxon>
        <taxon>Ectothiorhodospiraceae</taxon>
        <taxon>Spiribacter</taxon>
    </lineage>
</organism>
<keyword evidence="4" id="KW-1133">Transmembrane helix</keyword>
<dbReference type="SUPFAM" id="SSF69593">
    <property type="entry name" value="Glycerol-3-phosphate (1)-acyltransferase"/>
    <property type="match status" value="1"/>
</dbReference>
<dbReference type="GO" id="GO:0003841">
    <property type="term" value="F:1-acylglycerol-3-phosphate O-acyltransferase activity"/>
    <property type="evidence" value="ECO:0007669"/>
    <property type="project" value="TreeGrafter"/>
</dbReference>
<feature type="domain" description="Phospholipid/glycerol acyltransferase" evidence="5">
    <location>
        <begin position="81"/>
        <end position="195"/>
    </location>
</feature>
<sequence length="245" mass="27702">MNEFVKPYQKGSLWRGGLFHLGMIISVPIWTLATLPVFGMSFKIRYWWITRWCSYIRWLARWVAGIKVEVLGAENKPDTACVVLAKHQSSWETLSLLSYFYPQSWVLKKELLKIPVFGWALGRLDPIAINRKSSREALKQVINQGTERLKLGRWVVVFPEGTRVPVGARGRYQQGGALLACRAGVPVVPVAHNAGYFWPPRSIRMRAGTIQVRIGPTIQTAGRTPAEVIADTEAWIESVMETLEP</sequence>
<dbReference type="PANTHER" id="PTHR10434:SF40">
    <property type="entry name" value="1-ACYL-SN-GLYCEROL-3-PHOSPHATE ACYLTRANSFERASE"/>
    <property type="match status" value="1"/>
</dbReference>